<sequence>MLSRGGIAHSFPHTPTARLRRCVFEHSVRMAPTSTAPQMAEPGIAILGRPLFCVAHASELRQKPYSRGQLRSLVDRGTLVRVAYGYYAAIEVWQNLTPEGRHLELARAVARRSDDLQFSHATAALLHGLPWLSSPPSKAQVNTHRKGGARSSAVIQRRRVGFDPAPTTVDGLRVTSVARTLLDVACAEPLAVGLACADAALRDRRVTRRQLLGIISENEHRTGFSRASDVARLADARVESVGESLCRARIHELHFEQPSLQHAFYDADGFIGRGDFYWEDAQILLEFDGHVKYIDQSILRGRNPSEVLVDEKLREDRIRRTGVIVIRVAWRDVIDAARFARILQRAGVPMRYSPR</sequence>
<protein>
    <submittedName>
        <fullName evidence="1">Uncharacterized protein</fullName>
    </submittedName>
</protein>
<name>A0A542ZW06_RARFA</name>
<dbReference type="EMBL" id="VFOS01000001">
    <property type="protein sequence ID" value="TQL64544.1"/>
    <property type="molecule type" value="Genomic_DNA"/>
</dbReference>
<evidence type="ECO:0000313" key="1">
    <source>
        <dbReference type="EMBL" id="TQL64544.1"/>
    </source>
</evidence>
<dbReference type="Proteomes" id="UP000315389">
    <property type="component" value="Unassembled WGS sequence"/>
</dbReference>
<comment type="caution">
    <text evidence="1">The sequence shown here is derived from an EMBL/GenBank/DDBJ whole genome shotgun (WGS) entry which is preliminary data.</text>
</comment>
<reference evidence="1 2" key="1">
    <citation type="submission" date="2019-06" db="EMBL/GenBank/DDBJ databases">
        <title>Sequencing the genomes of 1000 actinobacteria strains.</title>
        <authorList>
            <person name="Klenk H.-P."/>
        </authorList>
    </citation>
    <scope>NUCLEOTIDE SEQUENCE [LARGE SCALE GENOMIC DNA]</scope>
    <source>
        <strain evidence="1 2">DSM 4813</strain>
    </source>
</reference>
<keyword evidence="2" id="KW-1185">Reference proteome</keyword>
<proteinExistence type="predicted"/>
<evidence type="ECO:0000313" key="2">
    <source>
        <dbReference type="Proteomes" id="UP000315389"/>
    </source>
</evidence>
<organism evidence="1 2">
    <name type="scientific">Rarobacter faecitabidus</name>
    <dbReference type="NCBI Taxonomy" id="13243"/>
    <lineage>
        <taxon>Bacteria</taxon>
        <taxon>Bacillati</taxon>
        <taxon>Actinomycetota</taxon>
        <taxon>Actinomycetes</taxon>
        <taxon>Micrococcales</taxon>
        <taxon>Rarobacteraceae</taxon>
        <taxon>Rarobacter</taxon>
    </lineage>
</organism>
<dbReference type="AlphaFoldDB" id="A0A542ZW06"/>
<accession>A0A542ZW06</accession>
<gene>
    <name evidence="1" type="ORF">FB461_1050</name>
</gene>